<dbReference type="AlphaFoldDB" id="A0A249KSC0"/>
<dbReference type="GO" id="GO:0016747">
    <property type="term" value="F:acyltransferase activity, transferring groups other than amino-acyl groups"/>
    <property type="evidence" value="ECO:0007669"/>
    <property type="project" value="InterPro"/>
</dbReference>
<dbReference type="KEGG" id="pvn:A7sIIA15_01885"/>
<dbReference type="OrthoDB" id="9799092at2"/>
<evidence type="ECO:0000313" key="2">
    <source>
        <dbReference type="EMBL" id="ASY19647.1"/>
    </source>
</evidence>
<evidence type="ECO:0000313" key="3">
    <source>
        <dbReference type="Proteomes" id="UP000217186"/>
    </source>
</evidence>
<dbReference type="RefSeq" id="WP_095685535.1">
    <property type="nucleotide sequence ID" value="NZ_CP016776.1"/>
</dbReference>
<protein>
    <submittedName>
        <fullName evidence="2">Acetyltransferase</fullName>
    </submittedName>
</protein>
<organism evidence="2 3">
    <name type="scientific">Candidatus Planktophila vernalis</name>
    <dbReference type="NCBI Taxonomy" id="1884907"/>
    <lineage>
        <taxon>Bacteria</taxon>
        <taxon>Bacillati</taxon>
        <taxon>Actinomycetota</taxon>
        <taxon>Actinomycetes</taxon>
        <taxon>Candidatus Nanopelagicales</taxon>
        <taxon>Candidatus Nanopelagicaceae</taxon>
        <taxon>Candidatus Planktophila</taxon>
    </lineage>
</organism>
<accession>A0A249KSC0</accession>
<feature type="domain" description="N-acetyltransferase" evidence="1">
    <location>
        <begin position="5"/>
        <end position="164"/>
    </location>
</feature>
<dbReference type="SUPFAM" id="SSF55729">
    <property type="entry name" value="Acyl-CoA N-acyltransferases (Nat)"/>
    <property type="match status" value="1"/>
</dbReference>
<dbReference type="InterPro" id="IPR016181">
    <property type="entry name" value="Acyl_CoA_acyltransferase"/>
</dbReference>
<dbReference type="Pfam" id="PF00583">
    <property type="entry name" value="Acetyltransf_1"/>
    <property type="match status" value="1"/>
</dbReference>
<keyword evidence="3" id="KW-1185">Reference proteome</keyword>
<dbReference type="Gene3D" id="3.40.630.30">
    <property type="match status" value="1"/>
</dbReference>
<dbReference type="EMBL" id="CP016776">
    <property type="protein sequence ID" value="ASY19647.1"/>
    <property type="molecule type" value="Genomic_DNA"/>
</dbReference>
<evidence type="ECO:0000259" key="1">
    <source>
        <dbReference type="PROSITE" id="PS51186"/>
    </source>
</evidence>
<dbReference type="PROSITE" id="PS51186">
    <property type="entry name" value="GNAT"/>
    <property type="match status" value="1"/>
</dbReference>
<name>A0A249KSC0_9ACTN</name>
<dbReference type="Proteomes" id="UP000217186">
    <property type="component" value="Chromosome"/>
</dbReference>
<reference evidence="2 3" key="1">
    <citation type="submission" date="2016-07" db="EMBL/GenBank/DDBJ databases">
        <title>High microdiversification within the ubiquitous acI lineage of Actinobacteria.</title>
        <authorList>
            <person name="Neuenschwander S.M."/>
            <person name="Salcher M."/>
            <person name="Ghai R."/>
            <person name="Pernthaler J."/>
        </authorList>
    </citation>
    <scope>NUCLEOTIDE SEQUENCE [LARGE SCALE GENOMIC DNA]</scope>
    <source>
        <strain evidence="2">MMS-IIA-15</strain>
    </source>
</reference>
<gene>
    <name evidence="2" type="ORF">A7sIIA15_01885</name>
</gene>
<keyword evidence="2" id="KW-0808">Transferase</keyword>
<proteinExistence type="predicted"/>
<dbReference type="InterPro" id="IPR000182">
    <property type="entry name" value="GNAT_dom"/>
</dbReference>
<sequence length="166" mass="18700">MPHSITCVELDADEWARLRDIRLRALLDSPHAFGGTYEKENLLDEQQWRLDFAKQTHIVASVDGVDAAMMFVENLQGDFGATCWVGGCWSDPDFRGMGLMRAMFEFLDKQADSRNWSVQGLGVWTDNNAAIAAYEKLGFIEMGGPQASTRQPGKFYQRMIRKTVSA</sequence>
<dbReference type="CDD" id="cd04301">
    <property type="entry name" value="NAT_SF"/>
    <property type="match status" value="1"/>
</dbReference>